<dbReference type="Gramene" id="OE9A045542T1">
    <property type="protein sequence ID" value="OE9A045542C1"/>
    <property type="gene ID" value="OE9A045542"/>
</dbReference>
<gene>
    <name evidence="5" type="ORF">OLEA9_A045542</name>
</gene>
<dbReference type="InterPro" id="IPR011011">
    <property type="entry name" value="Znf_FYVE_PHD"/>
</dbReference>
<dbReference type="OrthoDB" id="1935489at2759"/>
<organism evidence="5 6">
    <name type="scientific">Olea europaea subsp. europaea</name>
    <dbReference type="NCBI Taxonomy" id="158383"/>
    <lineage>
        <taxon>Eukaryota</taxon>
        <taxon>Viridiplantae</taxon>
        <taxon>Streptophyta</taxon>
        <taxon>Embryophyta</taxon>
        <taxon>Tracheophyta</taxon>
        <taxon>Spermatophyta</taxon>
        <taxon>Magnoliopsida</taxon>
        <taxon>eudicotyledons</taxon>
        <taxon>Gunneridae</taxon>
        <taxon>Pentapetalae</taxon>
        <taxon>asterids</taxon>
        <taxon>lamiids</taxon>
        <taxon>Lamiales</taxon>
        <taxon>Oleaceae</taxon>
        <taxon>Oleeae</taxon>
        <taxon>Olea</taxon>
    </lineage>
</organism>
<keyword evidence="6" id="KW-1185">Reference proteome</keyword>
<name>A0A8S0QDM6_OLEEU</name>
<dbReference type="GO" id="GO:0008270">
    <property type="term" value="F:zinc ion binding"/>
    <property type="evidence" value="ECO:0007669"/>
    <property type="project" value="UniProtKB-KW"/>
</dbReference>
<evidence type="ECO:0000259" key="4">
    <source>
        <dbReference type="Pfam" id="PF25054"/>
    </source>
</evidence>
<dbReference type="InterPro" id="IPR056874">
    <property type="entry name" value="PHD_dom_pln"/>
</dbReference>
<evidence type="ECO:0000313" key="5">
    <source>
        <dbReference type="EMBL" id="CAA2965534.1"/>
    </source>
</evidence>
<dbReference type="EMBL" id="CACTIH010001845">
    <property type="protein sequence ID" value="CAA2965534.1"/>
    <property type="molecule type" value="Genomic_DNA"/>
</dbReference>
<dbReference type="Pfam" id="PF25054">
    <property type="entry name" value="PHD_pln"/>
    <property type="match status" value="1"/>
</dbReference>
<evidence type="ECO:0000256" key="3">
    <source>
        <dbReference type="ARBA" id="ARBA00022833"/>
    </source>
</evidence>
<keyword evidence="2" id="KW-0863">Zinc-finger</keyword>
<evidence type="ECO:0000256" key="2">
    <source>
        <dbReference type="ARBA" id="ARBA00022771"/>
    </source>
</evidence>
<dbReference type="PANTHER" id="PTHR33779:SF1">
    <property type="entry name" value="EXPRESSED PROTEIN"/>
    <property type="match status" value="1"/>
</dbReference>
<reference evidence="5 6" key="1">
    <citation type="submission" date="2019-12" db="EMBL/GenBank/DDBJ databases">
        <authorList>
            <person name="Alioto T."/>
            <person name="Alioto T."/>
            <person name="Gomez Garrido J."/>
        </authorList>
    </citation>
    <scope>NUCLEOTIDE SEQUENCE [LARGE SCALE GENOMIC DNA]</scope>
</reference>
<dbReference type="AlphaFoldDB" id="A0A8S0QDM6"/>
<proteinExistence type="predicted"/>
<dbReference type="Proteomes" id="UP000594638">
    <property type="component" value="Unassembled WGS sequence"/>
</dbReference>
<evidence type="ECO:0000256" key="1">
    <source>
        <dbReference type="ARBA" id="ARBA00022723"/>
    </source>
</evidence>
<sequence>MAARKGDTECCMCGDYGFSSELFRCKGCQFRSQHRYCSNIYPDADSYGICNWCLSQKDETAGGKEHKVWNSSGSIKIKGKDYVKNNKKKSLEDNNGEKTRIIIKKQKSLDLSLSSGARKRITKDNDKISRRLRRTRSEEITNGGIEKHVTRNKVVRRYKHLDEVNSQSIRREKL</sequence>
<dbReference type="SUPFAM" id="SSF57903">
    <property type="entry name" value="FYVE/PHD zinc finger"/>
    <property type="match status" value="1"/>
</dbReference>
<keyword evidence="3" id="KW-0862">Zinc</keyword>
<comment type="caution">
    <text evidence="5">The sequence shown here is derived from an EMBL/GenBank/DDBJ whole genome shotgun (WGS) entry which is preliminary data.</text>
</comment>
<feature type="domain" description="PHD-type zinc finger plants" evidence="4">
    <location>
        <begin position="11"/>
        <end position="53"/>
    </location>
</feature>
<accession>A0A8S0QDM6</accession>
<dbReference type="PANTHER" id="PTHR33779">
    <property type="entry name" value="EXPRESSED PROTEIN"/>
    <property type="match status" value="1"/>
</dbReference>
<evidence type="ECO:0000313" key="6">
    <source>
        <dbReference type="Proteomes" id="UP000594638"/>
    </source>
</evidence>
<protein>
    <recommendedName>
        <fullName evidence="4">PHD-type zinc finger plants domain-containing protein</fullName>
    </recommendedName>
</protein>
<keyword evidence="1" id="KW-0479">Metal-binding</keyword>